<dbReference type="STRING" id="1855283.SAMN05216382_0025"/>
<keyword evidence="1 2" id="KW-0597">Phosphoprotein</keyword>
<dbReference type="GO" id="GO:0000160">
    <property type="term" value="P:phosphorelay signal transduction system"/>
    <property type="evidence" value="ECO:0007669"/>
    <property type="project" value="InterPro"/>
</dbReference>
<dbReference type="EMBL" id="FNZZ01000001">
    <property type="protein sequence ID" value="SEK24057.1"/>
    <property type="molecule type" value="Genomic_DNA"/>
</dbReference>
<dbReference type="InterPro" id="IPR001789">
    <property type="entry name" value="Sig_transdc_resp-reg_receiver"/>
</dbReference>
<evidence type="ECO:0000259" key="3">
    <source>
        <dbReference type="PROSITE" id="PS50110"/>
    </source>
</evidence>
<feature type="modified residue" description="4-aspartylphosphate" evidence="2">
    <location>
        <position position="59"/>
    </location>
</feature>
<gene>
    <name evidence="4" type="ORF">SAMN05216382_0025</name>
</gene>
<dbReference type="RefSeq" id="WP_093002169.1">
    <property type="nucleotide sequence ID" value="NZ_FNZZ01000001.1"/>
</dbReference>
<evidence type="ECO:0000313" key="5">
    <source>
        <dbReference type="Proteomes" id="UP000199214"/>
    </source>
</evidence>
<proteinExistence type="predicted"/>
<dbReference type="Pfam" id="PF00072">
    <property type="entry name" value="Response_reg"/>
    <property type="match status" value="1"/>
</dbReference>
<dbReference type="InterPro" id="IPR011006">
    <property type="entry name" value="CheY-like_superfamily"/>
</dbReference>
<dbReference type="Proteomes" id="UP000199214">
    <property type="component" value="Unassembled WGS sequence"/>
</dbReference>
<dbReference type="SMART" id="SM00448">
    <property type="entry name" value="REC"/>
    <property type="match status" value="1"/>
</dbReference>
<dbReference type="PANTHER" id="PTHR44591">
    <property type="entry name" value="STRESS RESPONSE REGULATOR PROTEIN 1"/>
    <property type="match status" value="1"/>
</dbReference>
<feature type="domain" description="Response regulatory" evidence="3">
    <location>
        <begin position="8"/>
        <end position="122"/>
    </location>
</feature>
<sequence>MSLSTTPYAVVVEDDPLIIMETTYILKDAGFRVHECFDGDEAVKRLAEHCESTVLLFSDVDMPGTMNGFALARHVAQHWPHIEIVIASGHISPAEGDMPDKATFIPKPFNQRIVHEHLSRTLPDDKKPGPLKKAV</sequence>
<evidence type="ECO:0000313" key="4">
    <source>
        <dbReference type="EMBL" id="SEK24057.1"/>
    </source>
</evidence>
<dbReference type="Gene3D" id="3.40.50.2300">
    <property type="match status" value="1"/>
</dbReference>
<dbReference type="OrthoDB" id="9784719at2"/>
<reference evidence="5" key="1">
    <citation type="submission" date="2016-10" db="EMBL/GenBank/DDBJ databases">
        <authorList>
            <person name="Varghese N."/>
            <person name="Submissions S."/>
        </authorList>
    </citation>
    <scope>NUCLEOTIDE SEQUENCE [LARGE SCALE GENOMIC DNA]</scope>
    <source>
        <strain evidence="5">JS21-1</strain>
    </source>
</reference>
<name>A0A1H7FFL4_9SPHN</name>
<dbReference type="InterPro" id="IPR050595">
    <property type="entry name" value="Bact_response_regulator"/>
</dbReference>
<evidence type="ECO:0000256" key="1">
    <source>
        <dbReference type="ARBA" id="ARBA00022553"/>
    </source>
</evidence>
<dbReference type="PROSITE" id="PS50110">
    <property type="entry name" value="RESPONSE_REGULATORY"/>
    <property type="match status" value="1"/>
</dbReference>
<dbReference type="AlphaFoldDB" id="A0A1H7FFL4"/>
<accession>A0A1H7FFL4</accession>
<evidence type="ECO:0000256" key="2">
    <source>
        <dbReference type="PROSITE-ProRule" id="PRU00169"/>
    </source>
</evidence>
<dbReference type="SUPFAM" id="SSF52172">
    <property type="entry name" value="CheY-like"/>
    <property type="match status" value="1"/>
</dbReference>
<protein>
    <submittedName>
        <fullName evidence="4">Response regulator receiver domain-containing protein</fullName>
    </submittedName>
</protein>
<dbReference type="PANTHER" id="PTHR44591:SF3">
    <property type="entry name" value="RESPONSE REGULATORY DOMAIN-CONTAINING PROTEIN"/>
    <property type="match status" value="1"/>
</dbReference>
<keyword evidence="5" id="KW-1185">Reference proteome</keyword>
<organism evidence="4 5">
    <name type="scientific">Sphingomonas palmae</name>
    <dbReference type="NCBI Taxonomy" id="1855283"/>
    <lineage>
        <taxon>Bacteria</taxon>
        <taxon>Pseudomonadati</taxon>
        <taxon>Pseudomonadota</taxon>
        <taxon>Alphaproteobacteria</taxon>
        <taxon>Sphingomonadales</taxon>
        <taxon>Sphingomonadaceae</taxon>
        <taxon>Sphingomonas</taxon>
    </lineage>
</organism>